<evidence type="ECO:0008006" key="5">
    <source>
        <dbReference type="Google" id="ProtNLM"/>
    </source>
</evidence>
<proteinExistence type="predicted"/>
<keyword evidence="2" id="KW-1133">Transmembrane helix</keyword>
<dbReference type="AlphaFoldDB" id="A0A931DC66"/>
<protein>
    <recommendedName>
        <fullName evidence="5">Cell division protein FtsL</fullName>
    </recommendedName>
</protein>
<feature type="compositionally biased region" description="Basic residues" evidence="1">
    <location>
        <begin position="1"/>
        <end position="10"/>
    </location>
</feature>
<feature type="region of interest" description="Disordered" evidence="1">
    <location>
        <begin position="244"/>
        <end position="276"/>
    </location>
</feature>
<evidence type="ECO:0000313" key="3">
    <source>
        <dbReference type="EMBL" id="MBG6088409.1"/>
    </source>
</evidence>
<feature type="region of interest" description="Disordered" evidence="1">
    <location>
        <begin position="1"/>
        <end position="116"/>
    </location>
</feature>
<dbReference type="Proteomes" id="UP000614047">
    <property type="component" value="Unassembled WGS sequence"/>
</dbReference>
<organism evidence="3 4">
    <name type="scientific">Actinomadura viridis</name>
    <dbReference type="NCBI Taxonomy" id="58110"/>
    <lineage>
        <taxon>Bacteria</taxon>
        <taxon>Bacillati</taxon>
        <taxon>Actinomycetota</taxon>
        <taxon>Actinomycetes</taxon>
        <taxon>Streptosporangiales</taxon>
        <taxon>Thermomonosporaceae</taxon>
        <taxon>Actinomadura</taxon>
    </lineage>
</organism>
<dbReference type="EMBL" id="JADOUA010000001">
    <property type="protein sequence ID" value="MBG6088409.1"/>
    <property type="molecule type" value="Genomic_DNA"/>
</dbReference>
<name>A0A931DC66_9ACTN</name>
<accession>A0A931DC66</accession>
<evidence type="ECO:0000256" key="2">
    <source>
        <dbReference type="SAM" id="Phobius"/>
    </source>
</evidence>
<feature type="compositionally biased region" description="Low complexity" evidence="1">
    <location>
        <begin position="91"/>
        <end position="106"/>
    </location>
</feature>
<evidence type="ECO:0000313" key="4">
    <source>
        <dbReference type="Proteomes" id="UP000614047"/>
    </source>
</evidence>
<reference evidence="3" key="1">
    <citation type="submission" date="2020-11" db="EMBL/GenBank/DDBJ databases">
        <title>Sequencing the genomes of 1000 actinobacteria strains.</title>
        <authorList>
            <person name="Klenk H.-P."/>
        </authorList>
    </citation>
    <scope>NUCLEOTIDE SEQUENCE</scope>
    <source>
        <strain evidence="3">DSM 43175</strain>
    </source>
</reference>
<comment type="caution">
    <text evidence="3">The sequence shown here is derived from an EMBL/GenBank/DDBJ whole genome shotgun (WGS) entry which is preliminary data.</text>
</comment>
<keyword evidence="2" id="KW-0472">Membrane</keyword>
<gene>
    <name evidence="3" type="ORF">IW256_002522</name>
</gene>
<dbReference type="RefSeq" id="WP_197011134.1">
    <property type="nucleotide sequence ID" value="NZ_BAABES010000020.1"/>
</dbReference>
<keyword evidence="2" id="KW-0812">Transmembrane</keyword>
<keyword evidence="4" id="KW-1185">Reference proteome</keyword>
<evidence type="ECO:0000256" key="1">
    <source>
        <dbReference type="SAM" id="MobiDB-lite"/>
    </source>
</evidence>
<sequence>MTTTTRRPRGSKAPTPVRARPERGGGTGGSAPVPASGAEAGTEAKTEARPKAAPKGGTRTVPKSAPKAAPKTGARTASKAGAEAGPKASPQAGTKTRAKAAAAAGQAERRTGRSSPPRAPFVLLICGLMGGALVSLLLLNTVLAEDAFTLTRLQQNNKLLGQQRQALQEEIAREESPERVAQKAEALGMQRPTRLAFIDGVTGQVIGGSMRPVPHAAAAAAGAAGVVGIPGAVVPGDGVSAAADRAAAAPGSRTGAPARPAGTGAGTADRTGTGTP</sequence>
<feature type="transmembrane region" description="Helical" evidence="2">
    <location>
        <begin position="119"/>
        <end position="139"/>
    </location>
</feature>